<dbReference type="InParanoid" id="F2UJQ9"/>
<dbReference type="Gene3D" id="1.25.40.10">
    <property type="entry name" value="Tetratricopeptide repeat domain"/>
    <property type="match status" value="1"/>
</dbReference>
<dbReference type="AlphaFoldDB" id="F2UJQ9"/>
<organism evidence="7">
    <name type="scientific">Salpingoeca rosetta (strain ATCC 50818 / BSB-021)</name>
    <dbReference type="NCBI Taxonomy" id="946362"/>
    <lineage>
        <taxon>Eukaryota</taxon>
        <taxon>Choanoflagellata</taxon>
        <taxon>Craspedida</taxon>
        <taxon>Salpingoecidae</taxon>
        <taxon>Salpingoeca</taxon>
    </lineage>
</organism>
<dbReference type="KEGG" id="sre:PTSG_12728"/>
<gene>
    <name evidence="6" type="ORF">PTSG_12728</name>
</gene>
<protein>
    <recommendedName>
        <fullName evidence="5">Tetratricopeptide repeat protein 29</fullName>
    </recommendedName>
</protein>
<dbReference type="GO" id="GO:0005737">
    <property type="term" value="C:cytoplasm"/>
    <property type="evidence" value="ECO:0007669"/>
    <property type="project" value="UniProtKB-SubCell"/>
</dbReference>
<keyword evidence="3" id="KW-0677">Repeat</keyword>
<evidence type="ECO:0000256" key="4">
    <source>
        <dbReference type="ARBA" id="ARBA00022803"/>
    </source>
</evidence>
<evidence type="ECO:0000256" key="5">
    <source>
        <dbReference type="ARBA" id="ARBA00040665"/>
    </source>
</evidence>
<dbReference type="GeneID" id="16071260"/>
<proteinExistence type="predicted"/>
<evidence type="ECO:0000256" key="2">
    <source>
        <dbReference type="ARBA" id="ARBA00022490"/>
    </source>
</evidence>
<accession>F2UJQ9</accession>
<keyword evidence="4" id="KW-0802">TPR repeat</keyword>
<sequence>MLLLRSNLSACEDLKREGKLSEAVAKRKHLAKIFREHGVAHHAQHHLEQAEALAVQSGDTSLIVDTRRQLGALFEQQGKLEESVRSYLSQLDVLEASATPDTQDRLTTAWRDLARTFLALAKKQAPVDGTAALQTVQSAERFAVKGGDQVQLVPIFLEAGAIHEQARIIPRAVDSNTKEDLLKLLDWSFNRQAL</sequence>
<dbReference type="EMBL" id="GL832977">
    <property type="protein sequence ID" value="EGD77358.1"/>
    <property type="molecule type" value="Genomic_DNA"/>
</dbReference>
<evidence type="ECO:0000256" key="3">
    <source>
        <dbReference type="ARBA" id="ARBA00022737"/>
    </source>
</evidence>
<evidence type="ECO:0000313" key="7">
    <source>
        <dbReference type="Proteomes" id="UP000007799"/>
    </source>
</evidence>
<dbReference type="Proteomes" id="UP000007799">
    <property type="component" value="Unassembled WGS sequence"/>
</dbReference>
<name>F2UJQ9_SALR5</name>
<keyword evidence="2" id="KW-0963">Cytoplasm</keyword>
<evidence type="ECO:0000256" key="1">
    <source>
        <dbReference type="ARBA" id="ARBA00004496"/>
    </source>
</evidence>
<evidence type="ECO:0000313" key="6">
    <source>
        <dbReference type="EMBL" id="EGD77358.1"/>
    </source>
</evidence>
<dbReference type="InterPro" id="IPR011990">
    <property type="entry name" value="TPR-like_helical_dom_sf"/>
</dbReference>
<dbReference type="InterPro" id="IPR051476">
    <property type="entry name" value="Bac_ResReg_Asp_Phosphatase"/>
</dbReference>
<comment type="subcellular location">
    <subcellularLocation>
        <location evidence="1">Cytoplasm</location>
    </subcellularLocation>
</comment>
<reference evidence="6" key="1">
    <citation type="submission" date="2009-08" db="EMBL/GenBank/DDBJ databases">
        <title>Annotation of Salpingoeca rosetta.</title>
        <authorList>
            <consortium name="The Broad Institute Genome Sequencing Platform"/>
            <person name="Russ C."/>
            <person name="Cuomo C."/>
            <person name="Burger G."/>
            <person name="Gray M.W."/>
            <person name="Holland P.W.H."/>
            <person name="King N."/>
            <person name="Lang F.B.F."/>
            <person name="Roger A.J."/>
            <person name="Ruiz-Trillo I."/>
            <person name="Young S.K."/>
            <person name="Zeng Q."/>
            <person name="Gargeya S."/>
            <person name="Alvarado L."/>
            <person name="Berlin A."/>
            <person name="Chapman S.B."/>
            <person name="Chen Z."/>
            <person name="Freedman E."/>
            <person name="Gellesch M."/>
            <person name="Goldberg J."/>
            <person name="Griggs A."/>
            <person name="Gujja S."/>
            <person name="Heilman E."/>
            <person name="Heiman D."/>
            <person name="Howarth C."/>
            <person name="Mehta T."/>
            <person name="Neiman D."/>
            <person name="Pearson M."/>
            <person name="Roberts A."/>
            <person name="Saif S."/>
            <person name="Shea T."/>
            <person name="Shenoy N."/>
            <person name="Sisk P."/>
            <person name="Stolte C."/>
            <person name="Sykes S."/>
            <person name="White J."/>
            <person name="Yandava C."/>
            <person name="Haas B."/>
            <person name="Nusbaum C."/>
            <person name="Birren B."/>
        </authorList>
    </citation>
    <scope>NUCLEOTIDE SEQUENCE [LARGE SCALE GENOMIC DNA]</scope>
    <source>
        <strain evidence="6">ATCC 50818</strain>
    </source>
</reference>
<keyword evidence="7" id="KW-1185">Reference proteome</keyword>
<dbReference type="PANTHER" id="PTHR46630:SF1">
    <property type="entry name" value="TETRATRICOPEPTIDE REPEAT PROTEIN 29"/>
    <property type="match status" value="1"/>
</dbReference>
<dbReference type="PANTHER" id="PTHR46630">
    <property type="entry name" value="TETRATRICOPEPTIDE REPEAT PROTEIN 29"/>
    <property type="match status" value="1"/>
</dbReference>
<dbReference type="RefSeq" id="XP_004990702.1">
    <property type="nucleotide sequence ID" value="XM_004990645.1"/>
</dbReference>
<dbReference type="SUPFAM" id="SSF48452">
    <property type="entry name" value="TPR-like"/>
    <property type="match status" value="1"/>
</dbReference>